<accession>A0A428PL93</accession>
<proteinExistence type="predicted"/>
<keyword evidence="3" id="KW-1185">Reference proteome</keyword>
<reference evidence="2 3" key="1">
    <citation type="submission" date="2017-06" db="EMBL/GenBank/DDBJ databases">
        <title>Comparative genomic analysis of Ambrosia Fusariam Clade fungi.</title>
        <authorList>
            <person name="Stajich J.E."/>
            <person name="Carrillo J."/>
            <person name="Kijimoto T."/>
            <person name="Eskalen A."/>
            <person name="O'Donnell K."/>
            <person name="Kasson M."/>
        </authorList>
    </citation>
    <scope>NUCLEOTIDE SEQUENCE [LARGE SCALE GENOMIC DNA]</scope>
    <source>
        <strain evidence="2 3">NRRL62584</strain>
    </source>
</reference>
<dbReference type="AlphaFoldDB" id="A0A428PL93"/>
<feature type="compositionally biased region" description="Basic and acidic residues" evidence="1">
    <location>
        <begin position="37"/>
        <end position="61"/>
    </location>
</feature>
<dbReference type="SUPFAM" id="SSF56112">
    <property type="entry name" value="Protein kinase-like (PK-like)"/>
    <property type="match status" value="1"/>
</dbReference>
<evidence type="ECO:0000256" key="1">
    <source>
        <dbReference type="SAM" id="MobiDB-lite"/>
    </source>
</evidence>
<dbReference type="OrthoDB" id="5412996at2759"/>
<dbReference type="InterPro" id="IPR011009">
    <property type="entry name" value="Kinase-like_dom_sf"/>
</dbReference>
<organism evidence="2 3">
    <name type="scientific">Fusarium duplospermum</name>
    <dbReference type="NCBI Taxonomy" id="1325734"/>
    <lineage>
        <taxon>Eukaryota</taxon>
        <taxon>Fungi</taxon>
        <taxon>Dikarya</taxon>
        <taxon>Ascomycota</taxon>
        <taxon>Pezizomycotina</taxon>
        <taxon>Sordariomycetes</taxon>
        <taxon>Hypocreomycetidae</taxon>
        <taxon>Hypocreales</taxon>
        <taxon>Nectriaceae</taxon>
        <taxon>Fusarium</taxon>
        <taxon>Fusarium solani species complex</taxon>
    </lineage>
</organism>
<sequence length="458" mass="51873">MSDKISDEARWAVNDALVNSGSAAVAQLANNANSSKQKREAPRKAKEEAERRKKEEEEKAKKLVFSDGTTQILRFPLVGATCDEYADEKIAIEVEVLTLIRQRTKIPVPEVYSWGLAADNPLDLGAFILMGFIQGVSANHFLRDAETAATTRLMREDISDGDPTNTNDEFPSSDTPLDLEGARHCSDWGGVDTFGDRAKGFPTTTEYFQYVIGQDWEQLIRQPNSVTGPYNAEMRYTSFKVLKSLAPRMVNGGYDGGPFKLICDDFGLANLILKSKDGLTVVGVVDLEWSYVGPAQLFASAPWWLLQDRPINVEWDCDDHQPPDVAARYFKYLEMYKRVLEEEESKRPGHEKKQVSKLIKWSEDSGAMWFHMLLSCGFNDTYSFPFTQLRQHIGIDKWKSLRWKVDQEEVGAFVTQKTSQLEQYDQEVTRMEADKASVDRGEVSREDFIAAHRLILHS</sequence>
<dbReference type="EMBL" id="NKCI01000118">
    <property type="protein sequence ID" value="RSL53809.1"/>
    <property type="molecule type" value="Genomic_DNA"/>
</dbReference>
<feature type="region of interest" description="Disordered" evidence="1">
    <location>
        <begin position="155"/>
        <end position="176"/>
    </location>
</feature>
<gene>
    <name evidence="2" type="ORF">CEP54_010193</name>
</gene>
<dbReference type="PANTHER" id="PTHR21310">
    <property type="entry name" value="AMINOGLYCOSIDE PHOSPHOTRANSFERASE-RELATED-RELATED"/>
    <property type="match status" value="1"/>
</dbReference>
<feature type="compositionally biased region" description="Polar residues" evidence="1">
    <location>
        <begin position="162"/>
        <end position="175"/>
    </location>
</feature>
<dbReference type="InterPro" id="IPR051678">
    <property type="entry name" value="AGP_Transferase"/>
</dbReference>
<evidence type="ECO:0000313" key="2">
    <source>
        <dbReference type="EMBL" id="RSL53809.1"/>
    </source>
</evidence>
<dbReference type="Proteomes" id="UP000288168">
    <property type="component" value="Unassembled WGS sequence"/>
</dbReference>
<dbReference type="PANTHER" id="PTHR21310:SF37">
    <property type="entry name" value="AMINOGLYCOSIDE PHOSPHOTRANSFERASE DOMAIN-CONTAINING PROTEIN"/>
    <property type="match status" value="1"/>
</dbReference>
<protein>
    <recommendedName>
        <fullName evidence="4">Aminoglycoside phosphotransferase domain-containing protein</fullName>
    </recommendedName>
</protein>
<evidence type="ECO:0000313" key="3">
    <source>
        <dbReference type="Proteomes" id="UP000288168"/>
    </source>
</evidence>
<evidence type="ECO:0008006" key="4">
    <source>
        <dbReference type="Google" id="ProtNLM"/>
    </source>
</evidence>
<feature type="region of interest" description="Disordered" evidence="1">
    <location>
        <begin position="29"/>
        <end position="61"/>
    </location>
</feature>
<comment type="caution">
    <text evidence="2">The sequence shown here is derived from an EMBL/GenBank/DDBJ whole genome shotgun (WGS) entry which is preliminary data.</text>
</comment>
<name>A0A428PL93_9HYPO</name>